<feature type="transmembrane region" description="Helical" evidence="1">
    <location>
        <begin position="27"/>
        <end position="46"/>
    </location>
</feature>
<dbReference type="GeneID" id="78127670"/>
<proteinExistence type="predicted"/>
<dbReference type="EMBL" id="QDAG01000008">
    <property type="protein sequence ID" value="KAE8127466.1"/>
    <property type="molecule type" value="Genomic_DNA"/>
</dbReference>
<dbReference type="RefSeq" id="WP_152581227.1">
    <property type="nucleotide sequence ID" value="NZ_QDAG01000008.1"/>
</dbReference>
<feature type="transmembrane region" description="Helical" evidence="1">
    <location>
        <begin position="309"/>
        <end position="327"/>
    </location>
</feature>
<feature type="transmembrane region" description="Helical" evidence="1">
    <location>
        <begin position="333"/>
        <end position="353"/>
    </location>
</feature>
<feature type="transmembrane region" description="Helical" evidence="1">
    <location>
        <begin position="58"/>
        <end position="75"/>
    </location>
</feature>
<keyword evidence="1" id="KW-0472">Membrane</keyword>
<keyword evidence="3" id="KW-1185">Reference proteome</keyword>
<feature type="transmembrane region" description="Helical" evidence="1">
    <location>
        <begin position="130"/>
        <end position="157"/>
    </location>
</feature>
<gene>
    <name evidence="2" type="ORF">DDE84_08255</name>
</gene>
<accession>A0A5N6S2K8</accession>
<dbReference type="Proteomes" id="UP000325415">
    <property type="component" value="Unassembled WGS sequence"/>
</dbReference>
<protein>
    <submittedName>
        <fullName evidence="2">DUF3100 domain-containing protein</fullName>
    </submittedName>
</protein>
<feature type="transmembrane region" description="Helical" evidence="1">
    <location>
        <begin position="211"/>
        <end position="232"/>
    </location>
</feature>
<dbReference type="InterPro" id="IPR021450">
    <property type="entry name" value="DUF3100"/>
</dbReference>
<dbReference type="OrthoDB" id="5451070at2"/>
<sequence length="449" mass="46802">MSAAQTESAAPNAPDAPHHKPEFPKKAVLIVSVIVLLIAAVSQIAGPLIIPLGKSIKVTLLPMLWGLVIGTVVSAQKFRPFSERDVAIAQKIMDVAVLLLTARLAFTMGPSIMLLVHAGPALLLQELGHMFATILLALPLAVLLHMGPSTIGATFSIDREGSFAMVSERYGSGSPQYRGVLTMYIFGTLFGTILVGLIASVTSQLHIFNPLALAMGAGVGSGSMMAAATGAITAEHPNMANEVLAMAATSNVITGLIGVYVGVYVALPLAEKLYNKLAHDNVRPITAEISAAPSGEVEKKPESLVTMPTWVIFVILVVIGIPITAIATKSFTYQLVVGYLLVAALAAAGMALSKLTRNKVPAMVMIVTLGVIISSPISPIAKWVTAMTTPVDFLSICTVVLSIAGLTVGTKLSLLKGLGWKIIPVGLVSVAASYLLSVCVAELALGLWS</sequence>
<keyword evidence="1" id="KW-1133">Transmembrane helix</keyword>
<organism evidence="2 3">
    <name type="scientific">Bifidobacterium tibiigranuli</name>
    <dbReference type="NCBI Taxonomy" id="2172043"/>
    <lineage>
        <taxon>Bacteria</taxon>
        <taxon>Bacillati</taxon>
        <taxon>Actinomycetota</taxon>
        <taxon>Actinomycetes</taxon>
        <taxon>Bifidobacteriales</taxon>
        <taxon>Bifidobacteriaceae</taxon>
        <taxon>Bifidobacterium</taxon>
    </lineage>
</organism>
<name>A0A5N6S2K8_9BIFI</name>
<comment type="caution">
    <text evidence="2">The sequence shown here is derived from an EMBL/GenBank/DDBJ whole genome shotgun (WGS) entry which is preliminary data.</text>
</comment>
<feature type="transmembrane region" description="Helical" evidence="1">
    <location>
        <begin position="422"/>
        <end position="448"/>
    </location>
</feature>
<feature type="transmembrane region" description="Helical" evidence="1">
    <location>
        <begin position="177"/>
        <end position="199"/>
    </location>
</feature>
<evidence type="ECO:0000256" key="1">
    <source>
        <dbReference type="SAM" id="Phobius"/>
    </source>
</evidence>
<reference evidence="2 3" key="1">
    <citation type="submission" date="2018-04" db="EMBL/GenBank/DDBJ databases">
        <authorList>
            <person name="Eckel V.P."/>
            <person name="Vogel R.F."/>
        </authorList>
    </citation>
    <scope>NUCLEOTIDE SEQUENCE [LARGE SCALE GENOMIC DNA]</scope>
    <source>
        <strain evidence="3">TMW 2.1764</strain>
    </source>
</reference>
<feature type="transmembrane region" description="Helical" evidence="1">
    <location>
        <begin position="244"/>
        <end position="267"/>
    </location>
</feature>
<evidence type="ECO:0000313" key="3">
    <source>
        <dbReference type="Proteomes" id="UP000325415"/>
    </source>
</evidence>
<feature type="transmembrane region" description="Helical" evidence="1">
    <location>
        <begin position="393"/>
        <end position="410"/>
    </location>
</feature>
<dbReference type="AlphaFoldDB" id="A0A5N6S2K8"/>
<feature type="transmembrane region" description="Helical" evidence="1">
    <location>
        <begin position="95"/>
        <end position="118"/>
    </location>
</feature>
<keyword evidence="1" id="KW-0812">Transmembrane</keyword>
<feature type="transmembrane region" description="Helical" evidence="1">
    <location>
        <begin position="360"/>
        <end position="381"/>
    </location>
</feature>
<evidence type="ECO:0000313" key="2">
    <source>
        <dbReference type="EMBL" id="KAE8127466.1"/>
    </source>
</evidence>
<dbReference type="Pfam" id="PF11299">
    <property type="entry name" value="DUF3100"/>
    <property type="match status" value="1"/>
</dbReference>